<dbReference type="Pfam" id="PF00059">
    <property type="entry name" value="Lectin_C"/>
    <property type="match status" value="1"/>
</dbReference>
<reference evidence="4" key="1">
    <citation type="submission" date="2025-08" db="UniProtKB">
        <authorList>
            <consortium name="RefSeq"/>
        </authorList>
    </citation>
    <scope>IDENTIFICATION</scope>
    <source>
        <tissue evidence="4">Gonads</tissue>
    </source>
</reference>
<evidence type="ECO:0000313" key="4">
    <source>
        <dbReference type="RefSeq" id="XP_013394566.1"/>
    </source>
</evidence>
<evidence type="ECO:0000256" key="1">
    <source>
        <dbReference type="SAM" id="MobiDB-lite"/>
    </source>
</evidence>
<dbReference type="Gene3D" id="3.10.100.10">
    <property type="entry name" value="Mannose-Binding Protein A, subunit A"/>
    <property type="match status" value="1"/>
</dbReference>
<sequence length="232" mass="26107">MLEKDGCHDVYASQLGKSPILGRSLGLDFEIILAESTLKFLKAEYLRCMQALALKMSTQRTLTSEKRASVTSPQTVTTTTSTTSTTTATTKLTTTASPTCPSGFEQFQQSCYLMNGTAPVTWTEAKAFCKSKGAFLAEIGSTAEQIFVSDFAKRKKDRNSDAAWLGGRYDKANRFYVWDSTGQRVVDPTFWNTQQSRDFLFFYTKMDYPKSWYSCEDRCGNRVRALCEKDLM</sequence>
<dbReference type="PANTHER" id="PTHR22803">
    <property type="entry name" value="MANNOSE, PHOSPHOLIPASE, LECTIN RECEPTOR RELATED"/>
    <property type="match status" value="1"/>
</dbReference>
<evidence type="ECO:0000313" key="3">
    <source>
        <dbReference type="Proteomes" id="UP000085678"/>
    </source>
</evidence>
<evidence type="ECO:0000259" key="2">
    <source>
        <dbReference type="PROSITE" id="PS50041"/>
    </source>
</evidence>
<dbReference type="KEGG" id="lak:106162013"/>
<dbReference type="InterPro" id="IPR050111">
    <property type="entry name" value="C-type_lectin/snaclec_domain"/>
</dbReference>
<accession>A0A1S3I9N1</accession>
<dbReference type="InterPro" id="IPR016186">
    <property type="entry name" value="C-type_lectin-like/link_sf"/>
</dbReference>
<name>A0A1S3I9N1_LINAN</name>
<dbReference type="OrthoDB" id="547680at2759"/>
<protein>
    <submittedName>
        <fullName evidence="4">Snaclec A10</fullName>
    </submittedName>
</protein>
<dbReference type="Proteomes" id="UP000085678">
    <property type="component" value="Unplaced"/>
</dbReference>
<organism evidence="3 4">
    <name type="scientific">Lingula anatina</name>
    <name type="common">Brachiopod</name>
    <name type="synonym">Lingula unguis</name>
    <dbReference type="NCBI Taxonomy" id="7574"/>
    <lineage>
        <taxon>Eukaryota</taxon>
        <taxon>Metazoa</taxon>
        <taxon>Spiralia</taxon>
        <taxon>Lophotrochozoa</taxon>
        <taxon>Brachiopoda</taxon>
        <taxon>Linguliformea</taxon>
        <taxon>Lingulata</taxon>
        <taxon>Lingulida</taxon>
        <taxon>Linguloidea</taxon>
        <taxon>Lingulidae</taxon>
        <taxon>Lingula</taxon>
    </lineage>
</organism>
<proteinExistence type="predicted"/>
<feature type="domain" description="C-type lectin" evidence="2">
    <location>
        <begin position="107"/>
        <end position="228"/>
    </location>
</feature>
<keyword evidence="3" id="KW-1185">Reference proteome</keyword>
<dbReference type="InParanoid" id="A0A1S3I9N1"/>
<dbReference type="PROSITE" id="PS50041">
    <property type="entry name" value="C_TYPE_LECTIN_2"/>
    <property type="match status" value="1"/>
</dbReference>
<dbReference type="RefSeq" id="XP_013394566.1">
    <property type="nucleotide sequence ID" value="XM_013539112.1"/>
</dbReference>
<dbReference type="CDD" id="cd00037">
    <property type="entry name" value="CLECT"/>
    <property type="match status" value="1"/>
</dbReference>
<feature type="region of interest" description="Disordered" evidence="1">
    <location>
        <begin position="63"/>
        <end position="89"/>
    </location>
</feature>
<feature type="compositionally biased region" description="Low complexity" evidence="1">
    <location>
        <begin position="69"/>
        <end position="89"/>
    </location>
</feature>
<dbReference type="AlphaFoldDB" id="A0A1S3I9N1"/>
<dbReference type="InterPro" id="IPR001304">
    <property type="entry name" value="C-type_lectin-like"/>
</dbReference>
<dbReference type="InterPro" id="IPR016187">
    <property type="entry name" value="CTDL_fold"/>
</dbReference>
<dbReference type="SMART" id="SM00034">
    <property type="entry name" value="CLECT"/>
    <property type="match status" value="1"/>
</dbReference>
<gene>
    <name evidence="4" type="primary">LOC106162013</name>
</gene>
<dbReference type="SUPFAM" id="SSF56436">
    <property type="entry name" value="C-type lectin-like"/>
    <property type="match status" value="1"/>
</dbReference>
<dbReference type="GeneID" id="106162013"/>